<accession>A0A444JX19</accession>
<dbReference type="Proteomes" id="UP000287563">
    <property type="component" value="Unassembled WGS sequence"/>
</dbReference>
<keyword evidence="2" id="KW-1185">Reference proteome</keyword>
<sequence>MSQGKANAIIAGASGLVGDELLHQLLAHPHFHTVYSLSRRELPFHSKKLVQVIHPELRVTAWGETDPIPTHGFICLGTTKKQAGSNQALEAVDFQLVKDVATTMHLLGVRHLVVISSLFAHPWSPSHYLRCKGKMEQAIKKMGFSHCIFVRPGPLKGERSVPRHDEQVVQGVFDIIKPLTIGPIAHLTPIPAEQVARSMLSLSLLAEDKLIDAVTIVSGKALFPDSHHILQD</sequence>
<dbReference type="AlphaFoldDB" id="A0A444JX19"/>
<gene>
    <name evidence="1" type="ORF">EDI28_01095</name>
</gene>
<name>A0A444JX19_9GAMM</name>
<protein>
    <submittedName>
        <fullName evidence="1">Oxidoreductase</fullName>
    </submittedName>
</protein>
<dbReference type="InterPro" id="IPR036291">
    <property type="entry name" value="NAD(P)-bd_dom_sf"/>
</dbReference>
<dbReference type="EMBL" id="RJLM01000001">
    <property type="protein sequence ID" value="RWX57637.1"/>
    <property type="molecule type" value="Genomic_DNA"/>
</dbReference>
<dbReference type="PANTHER" id="PTHR14097">
    <property type="entry name" value="OXIDOREDUCTASE HTATIP2"/>
    <property type="match status" value="1"/>
</dbReference>
<evidence type="ECO:0000313" key="1">
    <source>
        <dbReference type="EMBL" id="RWX57637.1"/>
    </source>
</evidence>
<dbReference type="Gene3D" id="3.40.50.720">
    <property type="entry name" value="NAD(P)-binding Rossmann-like Domain"/>
    <property type="match status" value="1"/>
</dbReference>
<dbReference type="InterPro" id="IPR014843">
    <property type="entry name" value="Him1/Fmp52"/>
</dbReference>
<dbReference type="OrthoDB" id="9798632at2"/>
<dbReference type="Pfam" id="PF08732">
    <property type="entry name" value="HIM1"/>
    <property type="match status" value="1"/>
</dbReference>
<dbReference type="RefSeq" id="WP_128781995.1">
    <property type="nucleotide sequence ID" value="NZ_JAKJSG010000044.1"/>
</dbReference>
<evidence type="ECO:0000313" key="2">
    <source>
        <dbReference type="Proteomes" id="UP000287563"/>
    </source>
</evidence>
<organism evidence="1 2">
    <name type="scientific">Photobacterium chitinilyticum</name>
    <dbReference type="NCBI Taxonomy" id="2485123"/>
    <lineage>
        <taxon>Bacteria</taxon>
        <taxon>Pseudomonadati</taxon>
        <taxon>Pseudomonadota</taxon>
        <taxon>Gammaproteobacteria</taxon>
        <taxon>Vibrionales</taxon>
        <taxon>Vibrionaceae</taxon>
        <taxon>Photobacterium</taxon>
    </lineage>
</organism>
<reference evidence="1 2" key="1">
    <citation type="submission" date="2018-11" db="EMBL/GenBank/DDBJ databases">
        <title>Photobacterium sp. BEI247 sp. nov., a marine bacterium isolated from Yongle Blue Hole in the South China Sea.</title>
        <authorList>
            <person name="Wang X."/>
        </authorList>
    </citation>
    <scope>NUCLEOTIDE SEQUENCE [LARGE SCALE GENOMIC DNA]</scope>
    <source>
        <strain evidence="2">BEI247</strain>
    </source>
</reference>
<dbReference type="SUPFAM" id="SSF51735">
    <property type="entry name" value="NAD(P)-binding Rossmann-fold domains"/>
    <property type="match status" value="1"/>
</dbReference>
<dbReference type="PANTHER" id="PTHR14097:SF7">
    <property type="entry name" value="OXIDOREDUCTASE HTATIP2"/>
    <property type="match status" value="1"/>
</dbReference>
<proteinExistence type="predicted"/>
<comment type="caution">
    <text evidence="1">The sequence shown here is derived from an EMBL/GenBank/DDBJ whole genome shotgun (WGS) entry which is preliminary data.</text>
</comment>